<dbReference type="InterPro" id="IPR012910">
    <property type="entry name" value="Plug_dom"/>
</dbReference>
<keyword evidence="4 10" id="KW-1134">Transmembrane beta strand</keyword>
<gene>
    <name evidence="16" type="ORF">SAMN04488568_11239</name>
</gene>
<dbReference type="PANTHER" id="PTHR32552">
    <property type="entry name" value="FERRICHROME IRON RECEPTOR-RELATED"/>
    <property type="match status" value="1"/>
</dbReference>
<evidence type="ECO:0000256" key="1">
    <source>
        <dbReference type="ARBA" id="ARBA00004571"/>
    </source>
</evidence>
<evidence type="ECO:0000256" key="9">
    <source>
        <dbReference type="ARBA" id="ARBA00023237"/>
    </source>
</evidence>
<dbReference type="GO" id="GO:0015344">
    <property type="term" value="F:siderophore uptake transmembrane transporter activity"/>
    <property type="evidence" value="ECO:0007669"/>
    <property type="project" value="TreeGrafter"/>
</dbReference>
<dbReference type="GO" id="GO:0038023">
    <property type="term" value="F:signaling receptor activity"/>
    <property type="evidence" value="ECO:0007669"/>
    <property type="project" value="InterPro"/>
</dbReference>
<comment type="similarity">
    <text evidence="2 10 11">Belongs to the TonB-dependent receptor family.</text>
</comment>
<dbReference type="Proteomes" id="UP000199759">
    <property type="component" value="Unassembled WGS sequence"/>
</dbReference>
<dbReference type="InterPro" id="IPR010105">
    <property type="entry name" value="TonB_sidphr_rcpt"/>
</dbReference>
<dbReference type="PROSITE" id="PS52016">
    <property type="entry name" value="TONB_DEPENDENT_REC_3"/>
    <property type="match status" value="1"/>
</dbReference>
<evidence type="ECO:0000259" key="14">
    <source>
        <dbReference type="Pfam" id="PF00593"/>
    </source>
</evidence>
<dbReference type="OrthoDB" id="9760333at2"/>
<feature type="region of interest" description="Disordered" evidence="12">
    <location>
        <begin position="1"/>
        <end position="22"/>
    </location>
</feature>
<evidence type="ECO:0000256" key="12">
    <source>
        <dbReference type="SAM" id="MobiDB-lite"/>
    </source>
</evidence>
<keyword evidence="13" id="KW-0732">Signal</keyword>
<keyword evidence="5 10" id="KW-0812">Transmembrane</keyword>
<dbReference type="AlphaFoldDB" id="A0A1G9TKW2"/>
<dbReference type="STRING" id="144026.SAMN04488568_11239"/>
<organism evidence="16 17">
    <name type="scientific">Maricaulis salignorans</name>
    <dbReference type="NCBI Taxonomy" id="144026"/>
    <lineage>
        <taxon>Bacteria</taxon>
        <taxon>Pseudomonadati</taxon>
        <taxon>Pseudomonadota</taxon>
        <taxon>Alphaproteobacteria</taxon>
        <taxon>Maricaulales</taxon>
        <taxon>Maricaulaceae</taxon>
        <taxon>Maricaulis</taxon>
    </lineage>
</organism>
<protein>
    <submittedName>
        <fullName evidence="16">Catecholate siderophore receptor</fullName>
    </submittedName>
</protein>
<dbReference type="EMBL" id="FNHG01000012">
    <property type="protein sequence ID" value="SDM48313.1"/>
    <property type="molecule type" value="Genomic_DNA"/>
</dbReference>
<dbReference type="InterPro" id="IPR036942">
    <property type="entry name" value="Beta-barrel_TonB_sf"/>
</dbReference>
<evidence type="ECO:0000256" key="3">
    <source>
        <dbReference type="ARBA" id="ARBA00022448"/>
    </source>
</evidence>
<evidence type="ECO:0000256" key="8">
    <source>
        <dbReference type="ARBA" id="ARBA00023170"/>
    </source>
</evidence>
<evidence type="ECO:0000259" key="15">
    <source>
        <dbReference type="Pfam" id="PF07715"/>
    </source>
</evidence>
<dbReference type="Gene3D" id="2.170.130.10">
    <property type="entry name" value="TonB-dependent receptor, plug domain"/>
    <property type="match status" value="1"/>
</dbReference>
<feature type="signal peptide" evidence="13">
    <location>
        <begin position="1"/>
        <end position="44"/>
    </location>
</feature>
<sequence>MTRTSPAIRRPVSLRHPAPTKAGSHKAMLALGASAMLLGGQAMAQQSSEEGTLELDTLRIEERTLDTNPYAEDGVPYKARISGDSRRTETIAETPATISVLTQTAIQEAGTTDLRETLDRQPGITLGTGENGNAFGDRYVIRGHEARSDVFVDGLRDPGMTIRESFAVEQIEITKGPSSTFAGRGSTGGAINSITKQAGLEYDFNNLEIGIGTDGYRRFTLDSNMPLTDTVALRANLLHAYEEVPDRGPAERERNGAALSLAIEASDTLNFVADYYFLDASGDTDLGTYIIPGGGAPVDDIPVYLQNEDFLESTVNVFTFRTSWQPADNLRIENALRYGTTENGYVVTGARGTDRHATDPDAPGAPTIGLSTHQGWQEVEYLVNQANAFWDTELAGLSHSFVFGVEYSDLSVVNGVYDINNTGATNCVTSGRGGASPNYCMVDANGDTVANLGTLMGRDISRGVQDSDYNVDTLSLYAMDTVDLTDRLSLFAGVRLDSFDYTNGVTRGGTTTSYDYSDELWNGHIGLVYDVTEDANIYLSFSTSSNINGGESDVGGSCGYGGLCGTPDQVVLSEPEDTLNIELGSKWSFYDDQLLFTVAAFQITKSNVMENVGSDYEALGTLNTGENQVTGIEFGLVGNITDELSVQFGAAFMSSEVTESITASQIGGTLSNFADNSAYLQLRYQATPQLSFGGAVTYSSEMFSGQPDSAGGSYEIPAYTVLDAFATWEFTEQTSVRLNVGNLTDENYYTAAYRSGAFTYIGDARNVRLTLVSSF</sequence>
<evidence type="ECO:0000256" key="13">
    <source>
        <dbReference type="SAM" id="SignalP"/>
    </source>
</evidence>
<evidence type="ECO:0000256" key="7">
    <source>
        <dbReference type="ARBA" id="ARBA00023136"/>
    </source>
</evidence>
<comment type="subcellular location">
    <subcellularLocation>
        <location evidence="1 10">Cell outer membrane</location>
        <topology evidence="1 10">Multi-pass membrane protein</topology>
    </subcellularLocation>
</comment>
<evidence type="ECO:0000256" key="4">
    <source>
        <dbReference type="ARBA" id="ARBA00022452"/>
    </source>
</evidence>
<dbReference type="SUPFAM" id="SSF56935">
    <property type="entry name" value="Porins"/>
    <property type="match status" value="1"/>
</dbReference>
<accession>A0A1G9TKW2</accession>
<reference evidence="16 17" key="1">
    <citation type="submission" date="2016-10" db="EMBL/GenBank/DDBJ databases">
        <authorList>
            <person name="de Groot N.N."/>
        </authorList>
    </citation>
    <scope>NUCLEOTIDE SEQUENCE [LARGE SCALE GENOMIC DNA]</scope>
    <source>
        <strain evidence="16 17">DSM 16077</strain>
    </source>
</reference>
<dbReference type="GO" id="GO:0015891">
    <property type="term" value="P:siderophore transport"/>
    <property type="evidence" value="ECO:0007669"/>
    <property type="project" value="InterPro"/>
</dbReference>
<dbReference type="InterPro" id="IPR039426">
    <property type="entry name" value="TonB-dep_rcpt-like"/>
</dbReference>
<evidence type="ECO:0000256" key="6">
    <source>
        <dbReference type="ARBA" id="ARBA00023077"/>
    </source>
</evidence>
<dbReference type="Gene3D" id="2.40.170.20">
    <property type="entry name" value="TonB-dependent receptor, beta-barrel domain"/>
    <property type="match status" value="1"/>
</dbReference>
<dbReference type="RefSeq" id="WP_091770421.1">
    <property type="nucleotide sequence ID" value="NZ_FNHG01000012.1"/>
</dbReference>
<keyword evidence="9 10" id="KW-0998">Cell outer membrane</keyword>
<evidence type="ECO:0000313" key="16">
    <source>
        <dbReference type="EMBL" id="SDM48313.1"/>
    </source>
</evidence>
<keyword evidence="17" id="KW-1185">Reference proteome</keyword>
<dbReference type="InterPro" id="IPR037066">
    <property type="entry name" value="Plug_dom_sf"/>
</dbReference>
<feature type="domain" description="TonB-dependent receptor-like beta-barrel" evidence="14">
    <location>
        <begin position="269"/>
        <end position="743"/>
    </location>
</feature>
<keyword evidence="3 10" id="KW-0813">Transport</keyword>
<keyword evidence="8 16" id="KW-0675">Receptor</keyword>
<name>A0A1G9TKW2_9PROT</name>
<feature type="chain" id="PRO_5011684371" evidence="13">
    <location>
        <begin position="45"/>
        <end position="775"/>
    </location>
</feature>
<evidence type="ECO:0000256" key="10">
    <source>
        <dbReference type="PROSITE-ProRule" id="PRU01360"/>
    </source>
</evidence>
<keyword evidence="7 10" id="KW-0472">Membrane</keyword>
<dbReference type="CDD" id="cd01347">
    <property type="entry name" value="ligand_gated_channel"/>
    <property type="match status" value="1"/>
</dbReference>
<feature type="domain" description="TonB-dependent receptor plug" evidence="15">
    <location>
        <begin position="92"/>
        <end position="190"/>
    </location>
</feature>
<dbReference type="InterPro" id="IPR000531">
    <property type="entry name" value="Beta-barrel_TonB"/>
</dbReference>
<dbReference type="Pfam" id="PF07715">
    <property type="entry name" value="Plug"/>
    <property type="match status" value="1"/>
</dbReference>
<dbReference type="Pfam" id="PF00593">
    <property type="entry name" value="TonB_dep_Rec_b-barrel"/>
    <property type="match status" value="1"/>
</dbReference>
<evidence type="ECO:0000256" key="2">
    <source>
        <dbReference type="ARBA" id="ARBA00009810"/>
    </source>
</evidence>
<evidence type="ECO:0000256" key="5">
    <source>
        <dbReference type="ARBA" id="ARBA00022692"/>
    </source>
</evidence>
<keyword evidence="6 11" id="KW-0798">TonB box</keyword>
<evidence type="ECO:0000313" key="17">
    <source>
        <dbReference type="Proteomes" id="UP000199759"/>
    </source>
</evidence>
<dbReference type="PANTHER" id="PTHR32552:SF83">
    <property type="entry name" value="BLR3904 PROTEIN"/>
    <property type="match status" value="1"/>
</dbReference>
<dbReference type="GO" id="GO:0009279">
    <property type="term" value="C:cell outer membrane"/>
    <property type="evidence" value="ECO:0007669"/>
    <property type="project" value="UniProtKB-SubCell"/>
</dbReference>
<evidence type="ECO:0000256" key="11">
    <source>
        <dbReference type="RuleBase" id="RU003357"/>
    </source>
</evidence>
<dbReference type="NCBIfam" id="TIGR01783">
    <property type="entry name" value="TonB-siderophor"/>
    <property type="match status" value="1"/>
</dbReference>
<proteinExistence type="inferred from homology"/>